<organism evidence="1 2">
    <name type="scientific">Spirosoma endophyticum</name>
    <dbReference type="NCBI Taxonomy" id="662367"/>
    <lineage>
        <taxon>Bacteria</taxon>
        <taxon>Pseudomonadati</taxon>
        <taxon>Bacteroidota</taxon>
        <taxon>Cytophagia</taxon>
        <taxon>Cytophagales</taxon>
        <taxon>Cytophagaceae</taxon>
        <taxon>Spirosoma</taxon>
    </lineage>
</organism>
<sequence>MSSYSTESVLSMKAYAYFIALTNSQLKITDAITFPDKLRRVGSRIVLENMHFDLRLVKVTVEQESVDVENFNFPLTQI</sequence>
<dbReference type="EMBL" id="FOLQ01000007">
    <property type="protein sequence ID" value="SFD80050.1"/>
    <property type="molecule type" value="Genomic_DNA"/>
</dbReference>
<proteinExistence type="predicted"/>
<name>A0A1I1VHT0_9BACT</name>
<keyword evidence="2" id="KW-1185">Reference proteome</keyword>
<dbReference type="Proteomes" id="UP000198598">
    <property type="component" value="Unassembled WGS sequence"/>
</dbReference>
<dbReference type="STRING" id="662367.SAMN05216167_107107"/>
<evidence type="ECO:0000313" key="1">
    <source>
        <dbReference type="EMBL" id="SFD80050.1"/>
    </source>
</evidence>
<reference evidence="1 2" key="1">
    <citation type="submission" date="2016-10" db="EMBL/GenBank/DDBJ databases">
        <authorList>
            <person name="de Groot N.N."/>
        </authorList>
    </citation>
    <scope>NUCLEOTIDE SEQUENCE [LARGE SCALE GENOMIC DNA]</scope>
    <source>
        <strain evidence="1 2">DSM 26130</strain>
    </source>
</reference>
<evidence type="ECO:0000313" key="2">
    <source>
        <dbReference type="Proteomes" id="UP000198598"/>
    </source>
</evidence>
<protein>
    <submittedName>
        <fullName evidence="1">Uncharacterized protein</fullName>
    </submittedName>
</protein>
<accession>A0A1I1VHT0</accession>
<gene>
    <name evidence="1" type="ORF">SAMN05216167_107107</name>
</gene>
<dbReference type="AlphaFoldDB" id="A0A1I1VHT0"/>